<dbReference type="InterPro" id="IPR006310">
    <property type="entry name" value="DinG"/>
</dbReference>
<dbReference type="RefSeq" id="WP_117152179.1">
    <property type="nucleotide sequence ID" value="NZ_BMLG01000001.1"/>
</dbReference>
<dbReference type="InterPro" id="IPR013520">
    <property type="entry name" value="Ribonucl_H"/>
</dbReference>
<dbReference type="InterPro" id="IPR036397">
    <property type="entry name" value="RNaseH_sf"/>
</dbReference>
<feature type="domain" description="Helicase ATP-binding" evidence="8">
    <location>
        <begin position="249"/>
        <end position="512"/>
    </location>
</feature>
<dbReference type="GO" id="GO:0005524">
    <property type="term" value="F:ATP binding"/>
    <property type="evidence" value="ECO:0007669"/>
    <property type="project" value="UniProtKB-UniRule"/>
</dbReference>
<dbReference type="SMART" id="SM00491">
    <property type="entry name" value="HELICc2"/>
    <property type="match status" value="1"/>
</dbReference>
<keyword evidence="2 6" id="KW-0547">Nucleotide-binding</keyword>
<dbReference type="PANTHER" id="PTHR11472">
    <property type="entry name" value="DNA REPAIR DEAD HELICASE RAD3/XP-D SUBFAMILY MEMBER"/>
    <property type="match status" value="1"/>
</dbReference>
<dbReference type="InterPro" id="IPR006054">
    <property type="entry name" value="DnaQ"/>
</dbReference>
<dbReference type="SMART" id="SM00487">
    <property type="entry name" value="DEXDc"/>
    <property type="match status" value="1"/>
</dbReference>
<accession>A0A917WRC8</accession>
<comment type="function">
    <text evidence="6 7">3'-5' exonuclease.</text>
</comment>
<feature type="binding site" evidence="6">
    <location>
        <begin position="284"/>
        <end position="291"/>
    </location>
    <ligand>
        <name>ATP</name>
        <dbReference type="ChEBI" id="CHEBI:30616"/>
    </ligand>
</feature>
<dbReference type="NCBIfam" id="NF005981">
    <property type="entry name" value="PRK08074.1"/>
    <property type="match status" value="1"/>
</dbReference>
<keyword evidence="9" id="KW-0347">Helicase</keyword>
<evidence type="ECO:0000256" key="4">
    <source>
        <dbReference type="ARBA" id="ARBA00022839"/>
    </source>
</evidence>
<dbReference type="SMART" id="SM00479">
    <property type="entry name" value="EXOIII"/>
    <property type="match status" value="1"/>
</dbReference>
<evidence type="ECO:0000313" key="9">
    <source>
        <dbReference type="EMBL" id="GGM23046.1"/>
    </source>
</evidence>
<reference evidence="9" key="2">
    <citation type="submission" date="2020-09" db="EMBL/GenBank/DDBJ databases">
        <authorList>
            <person name="Sun Q."/>
            <person name="Zhou Y."/>
        </authorList>
    </citation>
    <scope>NUCLEOTIDE SEQUENCE</scope>
    <source>
        <strain evidence="9">CGMCC 1.6333</strain>
    </source>
</reference>
<dbReference type="NCBIfam" id="TIGR01407">
    <property type="entry name" value="dinG_rel"/>
    <property type="match status" value="1"/>
</dbReference>
<dbReference type="GO" id="GO:0016818">
    <property type="term" value="F:hydrolase activity, acting on acid anhydrides, in phosphorus-containing anhydrides"/>
    <property type="evidence" value="ECO:0007669"/>
    <property type="project" value="InterPro"/>
</dbReference>
<dbReference type="OrthoDB" id="9803913at2"/>
<dbReference type="SUPFAM" id="SSF53098">
    <property type="entry name" value="Ribonuclease H-like"/>
    <property type="match status" value="1"/>
</dbReference>
<dbReference type="FunFam" id="3.40.50.300:FF:000437">
    <property type="entry name" value="ATP-dependent DNA helicase DinG"/>
    <property type="match status" value="1"/>
</dbReference>
<keyword evidence="4 6" id="KW-0269">Exonuclease</keyword>
<dbReference type="NCBIfam" id="TIGR00573">
    <property type="entry name" value="dnaq"/>
    <property type="match status" value="1"/>
</dbReference>
<evidence type="ECO:0000256" key="6">
    <source>
        <dbReference type="HAMAP-Rule" id="MF_02206"/>
    </source>
</evidence>
<dbReference type="Gene3D" id="3.30.420.10">
    <property type="entry name" value="Ribonuclease H-like superfamily/Ribonuclease H"/>
    <property type="match status" value="1"/>
</dbReference>
<keyword evidence="3 6" id="KW-0378">Hydrolase</keyword>
<dbReference type="GO" id="GO:0008408">
    <property type="term" value="F:3'-5' exonuclease activity"/>
    <property type="evidence" value="ECO:0007669"/>
    <property type="project" value="UniProtKB-UniRule"/>
</dbReference>
<protein>
    <recommendedName>
        <fullName evidence="6 7">3'-5' exonuclease DinG</fullName>
        <ecNumber evidence="6 7">3.1.-.-</ecNumber>
    </recommendedName>
</protein>
<reference evidence="9" key="1">
    <citation type="journal article" date="2014" name="Int. J. Syst. Evol. Microbiol.">
        <title>Complete genome sequence of Corynebacterium casei LMG S-19264T (=DSM 44701T), isolated from a smear-ripened cheese.</title>
        <authorList>
            <consortium name="US DOE Joint Genome Institute (JGI-PGF)"/>
            <person name="Walter F."/>
            <person name="Albersmeier A."/>
            <person name="Kalinowski J."/>
            <person name="Ruckert C."/>
        </authorList>
    </citation>
    <scope>NUCLEOTIDE SEQUENCE</scope>
    <source>
        <strain evidence="9">CGMCC 1.6333</strain>
    </source>
</reference>
<dbReference type="GO" id="GO:0006260">
    <property type="term" value="P:DNA replication"/>
    <property type="evidence" value="ECO:0007669"/>
    <property type="project" value="InterPro"/>
</dbReference>
<evidence type="ECO:0000256" key="5">
    <source>
        <dbReference type="ARBA" id="ARBA00022840"/>
    </source>
</evidence>
<dbReference type="InterPro" id="IPR006935">
    <property type="entry name" value="Helicase/UvrB_N"/>
</dbReference>
<proteinExistence type="inferred from homology"/>
<dbReference type="InterPro" id="IPR012337">
    <property type="entry name" value="RNaseH-like_sf"/>
</dbReference>
<dbReference type="AlphaFoldDB" id="A0A917WRC8"/>
<name>A0A917WRC8_9BACI</name>
<evidence type="ECO:0000256" key="1">
    <source>
        <dbReference type="ARBA" id="ARBA00022722"/>
    </source>
</evidence>
<dbReference type="Gene3D" id="3.40.50.300">
    <property type="entry name" value="P-loop containing nucleotide triphosphate hydrolases"/>
    <property type="match status" value="2"/>
</dbReference>
<comment type="similarity">
    <text evidence="6 7">Belongs to the helicase family. DinG subfamily. Type 2 sub-subfamily.</text>
</comment>
<dbReference type="PANTHER" id="PTHR11472:SF34">
    <property type="entry name" value="REGULATOR OF TELOMERE ELONGATION HELICASE 1"/>
    <property type="match status" value="1"/>
</dbReference>
<feature type="short sequence motif" description="DEAH box" evidence="6">
    <location>
        <begin position="464"/>
        <end position="467"/>
    </location>
</feature>
<dbReference type="GO" id="GO:0003678">
    <property type="term" value="F:DNA helicase activity"/>
    <property type="evidence" value="ECO:0007669"/>
    <property type="project" value="TreeGrafter"/>
</dbReference>
<organism evidence="9 10">
    <name type="scientific">Paraliobacillus quinghaiensis</name>
    <dbReference type="NCBI Taxonomy" id="470815"/>
    <lineage>
        <taxon>Bacteria</taxon>
        <taxon>Bacillati</taxon>
        <taxon>Bacillota</taxon>
        <taxon>Bacilli</taxon>
        <taxon>Bacillales</taxon>
        <taxon>Bacillaceae</taxon>
        <taxon>Paraliobacillus</taxon>
    </lineage>
</organism>
<evidence type="ECO:0000256" key="2">
    <source>
        <dbReference type="ARBA" id="ARBA00022741"/>
    </source>
</evidence>
<dbReference type="EMBL" id="BMLG01000001">
    <property type="protein sequence ID" value="GGM23046.1"/>
    <property type="molecule type" value="Genomic_DNA"/>
</dbReference>
<dbReference type="EC" id="3.1.-.-" evidence="6 7"/>
<dbReference type="InterPro" id="IPR045028">
    <property type="entry name" value="DinG/Rad3-like"/>
</dbReference>
<evidence type="ECO:0000256" key="7">
    <source>
        <dbReference type="RuleBase" id="RU364106"/>
    </source>
</evidence>
<dbReference type="GO" id="GO:0003677">
    <property type="term" value="F:DNA binding"/>
    <property type="evidence" value="ECO:0007669"/>
    <property type="project" value="InterPro"/>
</dbReference>
<dbReference type="InterPro" id="IPR014001">
    <property type="entry name" value="Helicase_ATP-bd"/>
</dbReference>
<keyword evidence="10" id="KW-1185">Reference proteome</keyword>
<dbReference type="InterPro" id="IPR014013">
    <property type="entry name" value="Helic_SF1/SF2_ATP-bd_DinG/Rad3"/>
</dbReference>
<dbReference type="FunFam" id="3.30.420.10:FF:000045">
    <property type="entry name" value="3'-5' exonuclease DinG"/>
    <property type="match status" value="1"/>
</dbReference>
<evidence type="ECO:0000313" key="10">
    <source>
        <dbReference type="Proteomes" id="UP000618460"/>
    </source>
</evidence>
<dbReference type="InterPro" id="IPR006555">
    <property type="entry name" value="ATP-dep_Helicase_C"/>
</dbReference>
<dbReference type="CDD" id="cd06127">
    <property type="entry name" value="DEDDh"/>
    <property type="match status" value="1"/>
</dbReference>
<evidence type="ECO:0000256" key="3">
    <source>
        <dbReference type="ARBA" id="ARBA00022801"/>
    </source>
</evidence>
<dbReference type="InterPro" id="IPR027417">
    <property type="entry name" value="P-loop_NTPase"/>
</dbReference>
<gene>
    <name evidence="6 7 9" type="primary">dinG</name>
    <name evidence="9" type="ORF">GCM10011351_06120</name>
</gene>
<dbReference type="SUPFAM" id="SSF52540">
    <property type="entry name" value="P-loop containing nucleoside triphosphate hydrolases"/>
    <property type="match status" value="1"/>
</dbReference>
<dbReference type="Proteomes" id="UP000618460">
    <property type="component" value="Unassembled WGS sequence"/>
</dbReference>
<keyword evidence="1 6" id="KW-0540">Nuclease</keyword>
<keyword evidence="5 6" id="KW-0067">ATP-binding</keyword>
<dbReference type="Pfam" id="PF13307">
    <property type="entry name" value="Helicase_C_2"/>
    <property type="match status" value="1"/>
</dbReference>
<comment type="caution">
    <text evidence="9">The sequence shown here is derived from an EMBL/GenBank/DDBJ whole genome shotgun (WGS) entry which is preliminary data.</text>
</comment>
<dbReference type="HAMAP" id="MF_02206">
    <property type="entry name" value="DinG_exonucl"/>
    <property type="match status" value="1"/>
</dbReference>
<evidence type="ECO:0000259" key="8">
    <source>
        <dbReference type="PROSITE" id="PS51193"/>
    </source>
</evidence>
<sequence>MNKYAVIDLETTGHTPAKGDRIIEVGIVVWSEGKIIEKYATLVNPEINIPRFITNLTGITDEAVSDQPTFDEIAAEIRGLFDNAYFVAHNVPFDMGFLNEEFKRVGLPVIMQPVIDTVELSRIMLPQAPGFKLGQLASWLKLQHDDPHRALSDAYVTTYLMSHLLKIIDSLPYETIKQLEQLEPKLKSDLGVILQNRADSLAFSTNHRDDLEIFRGIALKKQHLKPKALSNKAVSFGEIMDNFYQNEGELAYVMPAFELRSGQREMSEHIFDAFQSKRHAIIEAETGTGKSLAYLVTALFQAINYDERVVVSTHLTQLQSQLVEKEIPLLKKILPFTFQTAIMKGKQHYLSLAKFEQTLRSLDFDNYDIILTKAIILIWLTETSSGDIDEIQLPSSGERFFRLISTEAEGGLDPNSPWFTRSFYYRAKANAQRADLVITNHALLCANMTSETPLLPSFKKIIIDEAHHLETTASKHFGLSLDYLSIQKLLQSIGCLENNSWIKKLAEYDPDISIICDEYEWDKWWQEAKEETDGLFRYIFHYVEKKQSTHIAINDIGRFQYRIQSEGLDQGWEVIIEMVNRISFQLRDLIHILSRILKIIDQKRLASDYWEEVKWNMERLQRVLDGLENYFIKNLAEDEVKWIEIDAFGARNAVYLFQEPIDIAQLLHHKFLIHKDSVIMTSATLTIKESFSIFKERIGIKEGEAIEKKIISPYTYQDQVQLMVPNDFPHAKYGKMESFIEATCEAIVSLAQITDGRMLVLFTSYDMLKKAYALLRDMMEESYILIAQGVSSGSRARLKKNFQTFDQAILLGTSSFWEGIDIPGSDLSCVVIVRLPFEPPNHPVYDAKANYLKKTGKNPFMTLALPNAVIRFKQGFGRLIRSSTDRGIVFICDDRLMKAKYGNYFIDSIPNIPIHYNSTKELMEIAEDWL</sequence>
<dbReference type="Pfam" id="PF00929">
    <property type="entry name" value="RNase_T"/>
    <property type="match status" value="1"/>
</dbReference>
<dbReference type="Pfam" id="PF04851">
    <property type="entry name" value="ResIII"/>
    <property type="match status" value="1"/>
</dbReference>
<dbReference type="PROSITE" id="PS51193">
    <property type="entry name" value="HELICASE_ATP_BIND_2"/>
    <property type="match status" value="1"/>
</dbReference>
<dbReference type="GO" id="GO:0003887">
    <property type="term" value="F:DNA-directed DNA polymerase activity"/>
    <property type="evidence" value="ECO:0007669"/>
    <property type="project" value="InterPro"/>
</dbReference>